<keyword evidence="2" id="KW-1185">Reference proteome</keyword>
<evidence type="ECO:0000313" key="2">
    <source>
        <dbReference type="Proteomes" id="UP000737391"/>
    </source>
</evidence>
<accession>A0A9P5EGL4</accession>
<protein>
    <submittedName>
        <fullName evidence="1">Uncharacterized protein</fullName>
    </submittedName>
</protein>
<dbReference type="EMBL" id="LUFC02000085">
    <property type="protein sequence ID" value="KAF4502309.1"/>
    <property type="molecule type" value="Genomic_DNA"/>
</dbReference>
<name>A0A9P5EGL4_9HYPO</name>
<dbReference type="Proteomes" id="UP000737391">
    <property type="component" value="Unassembled WGS sequence"/>
</dbReference>
<sequence>MLRLGCETKKSQDSGKVCSEERLQPHHEAKGDEVAQRRYPYDCDEHDIKFPLLHYQRARGEEVRNCEDSDCRELHVGKRPVEIGLLAASYKGVNQRFSYGSGNFNSEGPLPLTPDEVTSEWLSEALGVAVKDFKLSSVMHDTSSKVFVDLSFGDGVEMEIPGRVVLKGGFNPVIRETVPQMLPTYRLEAEFYFQVAPQTAMLLPKIWFAGTDTVITFYSIHGYG</sequence>
<comment type="caution">
    <text evidence="1">The sequence shown here is derived from an EMBL/GenBank/DDBJ whole genome shotgun (WGS) entry which is preliminary data.</text>
</comment>
<proteinExistence type="predicted"/>
<gene>
    <name evidence="1" type="ORF">FAGAP_1494</name>
</gene>
<organism evidence="1 2">
    <name type="scientific">Fusarium agapanthi</name>
    <dbReference type="NCBI Taxonomy" id="1803897"/>
    <lineage>
        <taxon>Eukaryota</taxon>
        <taxon>Fungi</taxon>
        <taxon>Dikarya</taxon>
        <taxon>Ascomycota</taxon>
        <taxon>Pezizomycotina</taxon>
        <taxon>Sordariomycetes</taxon>
        <taxon>Hypocreomycetidae</taxon>
        <taxon>Hypocreales</taxon>
        <taxon>Nectriaceae</taxon>
        <taxon>Fusarium</taxon>
        <taxon>Fusarium fujikuroi species complex</taxon>
    </lineage>
</organism>
<evidence type="ECO:0000313" key="1">
    <source>
        <dbReference type="EMBL" id="KAF4502309.1"/>
    </source>
</evidence>
<dbReference type="AlphaFoldDB" id="A0A9P5EGL4"/>
<reference evidence="1" key="1">
    <citation type="submission" date="2020-01" db="EMBL/GenBank/DDBJ databases">
        <title>Identification and distribution of gene clusters putatively required for synthesis of sphingolipid metabolism inhibitors in phylogenetically diverse species of the filamentous fungus Fusarium.</title>
        <authorList>
            <person name="Kim H.-S."/>
            <person name="Busman M."/>
            <person name="Brown D.W."/>
            <person name="Divon H."/>
            <person name="Uhlig S."/>
            <person name="Proctor R.H."/>
        </authorList>
    </citation>
    <scope>NUCLEOTIDE SEQUENCE</scope>
    <source>
        <strain evidence="1">NRRL 31653</strain>
    </source>
</reference>
<dbReference type="OrthoDB" id="191037at2759"/>